<sequence>MGTRDITSGPVGVAPSAVAVPGVVHVRTTTEPEGESR</sequence>
<protein>
    <submittedName>
        <fullName evidence="1">Uncharacterized protein</fullName>
    </submittedName>
</protein>
<proteinExistence type="predicted"/>
<organism evidence="1 2">
    <name type="scientific">Saccharothrix longispora</name>
    <dbReference type="NCBI Taxonomy" id="33920"/>
    <lineage>
        <taxon>Bacteria</taxon>
        <taxon>Bacillati</taxon>
        <taxon>Actinomycetota</taxon>
        <taxon>Actinomycetes</taxon>
        <taxon>Pseudonocardiales</taxon>
        <taxon>Pseudonocardiaceae</taxon>
        <taxon>Saccharothrix</taxon>
    </lineage>
</organism>
<accession>A0ABU1PMD2</accession>
<reference evidence="1 2" key="1">
    <citation type="submission" date="2023-07" db="EMBL/GenBank/DDBJ databases">
        <title>Sequencing the genomes of 1000 actinobacteria strains.</title>
        <authorList>
            <person name="Klenk H.-P."/>
        </authorList>
    </citation>
    <scope>NUCLEOTIDE SEQUENCE [LARGE SCALE GENOMIC DNA]</scope>
    <source>
        <strain evidence="1 2">DSM 43749</strain>
    </source>
</reference>
<name>A0ABU1PMD2_9PSEU</name>
<evidence type="ECO:0000313" key="2">
    <source>
        <dbReference type="Proteomes" id="UP001268819"/>
    </source>
</evidence>
<dbReference type="EMBL" id="JAVDSG010000001">
    <property type="protein sequence ID" value="MDR6591820.1"/>
    <property type="molecule type" value="Genomic_DNA"/>
</dbReference>
<keyword evidence="2" id="KW-1185">Reference proteome</keyword>
<gene>
    <name evidence="1" type="ORF">J2S66_000204</name>
</gene>
<evidence type="ECO:0000313" key="1">
    <source>
        <dbReference type="EMBL" id="MDR6591820.1"/>
    </source>
</evidence>
<comment type="caution">
    <text evidence="1">The sequence shown here is derived from an EMBL/GenBank/DDBJ whole genome shotgun (WGS) entry which is preliminary data.</text>
</comment>
<dbReference type="Proteomes" id="UP001268819">
    <property type="component" value="Unassembled WGS sequence"/>
</dbReference>